<dbReference type="SUPFAM" id="SSF103473">
    <property type="entry name" value="MFS general substrate transporter"/>
    <property type="match status" value="1"/>
</dbReference>
<dbReference type="PANTHER" id="PTHR11360">
    <property type="entry name" value="MONOCARBOXYLATE TRANSPORTER"/>
    <property type="match status" value="1"/>
</dbReference>
<dbReference type="GO" id="GO:0008028">
    <property type="term" value="F:monocarboxylic acid transmembrane transporter activity"/>
    <property type="evidence" value="ECO:0007669"/>
    <property type="project" value="TreeGrafter"/>
</dbReference>
<name>A0AAN7QPE4_9COLE</name>
<feature type="transmembrane region" description="Helical" evidence="2">
    <location>
        <begin position="407"/>
        <end position="425"/>
    </location>
</feature>
<dbReference type="InterPro" id="IPR020846">
    <property type="entry name" value="MFS_dom"/>
</dbReference>
<evidence type="ECO:0000313" key="5">
    <source>
        <dbReference type="Proteomes" id="UP001353858"/>
    </source>
</evidence>
<evidence type="ECO:0000256" key="1">
    <source>
        <dbReference type="ARBA" id="ARBA00004141"/>
    </source>
</evidence>
<proteinExistence type="predicted"/>
<dbReference type="Gene3D" id="1.20.1250.20">
    <property type="entry name" value="MFS general substrate transporter like domains"/>
    <property type="match status" value="1"/>
</dbReference>
<feature type="transmembrane region" description="Helical" evidence="2">
    <location>
        <begin position="381"/>
        <end position="400"/>
    </location>
</feature>
<dbReference type="PROSITE" id="PS50850">
    <property type="entry name" value="MFS"/>
    <property type="match status" value="1"/>
</dbReference>
<evidence type="ECO:0000256" key="2">
    <source>
        <dbReference type="SAM" id="Phobius"/>
    </source>
</evidence>
<protein>
    <recommendedName>
        <fullName evidence="3">Major facilitator superfamily (MFS) profile domain-containing protein</fullName>
    </recommendedName>
</protein>
<dbReference type="InterPro" id="IPR050327">
    <property type="entry name" value="Proton-linked_MCT"/>
</dbReference>
<comment type="caution">
    <text evidence="4">The sequence shown here is derived from an EMBL/GenBank/DDBJ whole genome shotgun (WGS) entry which is preliminary data.</text>
</comment>
<feature type="transmembrane region" description="Helical" evidence="2">
    <location>
        <begin position="341"/>
        <end position="361"/>
    </location>
</feature>
<dbReference type="InterPro" id="IPR036259">
    <property type="entry name" value="MFS_trans_sf"/>
</dbReference>
<feature type="transmembrane region" description="Helical" evidence="2">
    <location>
        <begin position="108"/>
        <end position="129"/>
    </location>
</feature>
<feature type="transmembrane region" description="Helical" evidence="2">
    <location>
        <begin position="172"/>
        <end position="191"/>
    </location>
</feature>
<dbReference type="Proteomes" id="UP001353858">
    <property type="component" value="Unassembled WGS sequence"/>
</dbReference>
<feature type="transmembrane region" description="Helical" evidence="2">
    <location>
        <begin position="141"/>
        <end position="166"/>
    </location>
</feature>
<dbReference type="EMBL" id="JARPUR010000001">
    <property type="protein sequence ID" value="KAK4887733.1"/>
    <property type="molecule type" value="Genomic_DNA"/>
</dbReference>
<dbReference type="AlphaFoldDB" id="A0AAN7QPE4"/>
<dbReference type="Pfam" id="PF07690">
    <property type="entry name" value="MFS_1"/>
    <property type="match status" value="1"/>
</dbReference>
<feature type="transmembrane region" description="Helical" evidence="2">
    <location>
        <begin position="53"/>
        <end position="72"/>
    </location>
</feature>
<organism evidence="4 5">
    <name type="scientific">Aquatica leii</name>
    <dbReference type="NCBI Taxonomy" id="1421715"/>
    <lineage>
        <taxon>Eukaryota</taxon>
        <taxon>Metazoa</taxon>
        <taxon>Ecdysozoa</taxon>
        <taxon>Arthropoda</taxon>
        <taxon>Hexapoda</taxon>
        <taxon>Insecta</taxon>
        <taxon>Pterygota</taxon>
        <taxon>Neoptera</taxon>
        <taxon>Endopterygota</taxon>
        <taxon>Coleoptera</taxon>
        <taxon>Polyphaga</taxon>
        <taxon>Elateriformia</taxon>
        <taxon>Elateroidea</taxon>
        <taxon>Lampyridae</taxon>
        <taxon>Luciolinae</taxon>
        <taxon>Aquatica</taxon>
    </lineage>
</organism>
<feature type="transmembrane region" description="Helical" evidence="2">
    <location>
        <begin position="12"/>
        <end position="33"/>
    </location>
</feature>
<keyword evidence="2" id="KW-0472">Membrane</keyword>
<dbReference type="PANTHER" id="PTHR11360:SF237">
    <property type="entry name" value="MONOCARBOXYLATE TRANSPORTER 12-B-LIKE PROTEIN"/>
    <property type="match status" value="1"/>
</dbReference>
<evidence type="ECO:0000313" key="4">
    <source>
        <dbReference type="EMBL" id="KAK4887733.1"/>
    </source>
</evidence>
<feature type="transmembrane region" description="Helical" evidence="2">
    <location>
        <begin position="287"/>
        <end position="304"/>
    </location>
</feature>
<keyword evidence="5" id="KW-1185">Reference proteome</keyword>
<keyword evidence="2" id="KW-0812">Transmembrane</keyword>
<sequence length="445" mass="49180">MEKKKKRVPPDGGYGWVVVFAFASFNFLVIPMFQNYGLIFRSTFRDIGLSATNESFIVTSGLAIGMLAGIGYGPILKRFGYRKVCVVSAFLTSFGTIMMVFANSMLGFIVTYGLFTSLGIAMGMTGYSIALNTYFVKRKSFATGFAFTITCLGSIVMPQVISFLLFEYGVRGTVLLIGGLTLNTFASALLLHPIKWHMIEVDDNEENADNSIYTIKMEENKLKQSSLNASNTTISSDPNLIIVEEEKKDKHFVNLLMGIALATFAEQSFSSLTPFILSDLEFTIPEIATFLSCLSVTDLIFRFITPFVGNYFKVTARQMCMISFLLLTCSRFTLFARPETFAWIVVIAFGIGVGKGVRTVYWTLVLPEYLPLKLLPSASGLHMVINGAVLFIGGPLLGVARDITGNYVNCIYITNAITILALMLWTTEILCNKCKSSKTLEITKL</sequence>
<accession>A0AAN7QPE4</accession>
<dbReference type="InterPro" id="IPR011701">
    <property type="entry name" value="MFS"/>
</dbReference>
<keyword evidence="2" id="KW-1133">Transmembrane helix</keyword>
<comment type="subcellular location">
    <subcellularLocation>
        <location evidence="1">Membrane</location>
        <topology evidence="1">Multi-pass membrane protein</topology>
    </subcellularLocation>
</comment>
<dbReference type="GO" id="GO:0016020">
    <property type="term" value="C:membrane"/>
    <property type="evidence" value="ECO:0007669"/>
    <property type="project" value="UniProtKB-SubCell"/>
</dbReference>
<feature type="domain" description="Major facilitator superfamily (MFS) profile" evidence="3">
    <location>
        <begin position="12"/>
        <end position="433"/>
    </location>
</feature>
<evidence type="ECO:0000259" key="3">
    <source>
        <dbReference type="PROSITE" id="PS50850"/>
    </source>
</evidence>
<feature type="transmembrane region" description="Helical" evidence="2">
    <location>
        <begin position="84"/>
        <end position="102"/>
    </location>
</feature>
<reference evidence="5" key="1">
    <citation type="submission" date="2023-01" db="EMBL/GenBank/DDBJ databases">
        <title>Key to firefly adult light organ development and bioluminescence: homeobox transcription factors regulate luciferase expression and transportation to peroxisome.</title>
        <authorList>
            <person name="Fu X."/>
        </authorList>
    </citation>
    <scope>NUCLEOTIDE SEQUENCE [LARGE SCALE GENOMIC DNA]</scope>
</reference>
<gene>
    <name evidence="4" type="ORF">RN001_004004</name>
</gene>